<sequence>MALPFPERENQRLLPVFGLIFLKQAKNSLVTLRGATEKFNLFLPSRQVAATNA</sequence>
<evidence type="ECO:0000313" key="2">
    <source>
        <dbReference type="Proteomes" id="UP000563094"/>
    </source>
</evidence>
<accession>A0A839GNI2</accession>
<comment type="caution">
    <text evidence="1">The sequence shown here is derived from an EMBL/GenBank/DDBJ whole genome shotgun (WGS) entry which is preliminary data.</text>
</comment>
<keyword evidence="2" id="KW-1185">Reference proteome</keyword>
<dbReference type="Proteomes" id="UP000563094">
    <property type="component" value="Unassembled WGS sequence"/>
</dbReference>
<protein>
    <submittedName>
        <fullName evidence="1">Uncharacterized protein</fullName>
    </submittedName>
</protein>
<name>A0A839GNI2_9BACT</name>
<gene>
    <name evidence="1" type="ORF">FHS90_004241</name>
</gene>
<reference evidence="1 2" key="1">
    <citation type="submission" date="2020-08" db="EMBL/GenBank/DDBJ databases">
        <title>Genomic Encyclopedia of Type Strains, Phase IV (KMG-IV): sequencing the most valuable type-strain genomes for metagenomic binning, comparative biology and taxonomic classification.</title>
        <authorList>
            <person name="Goeker M."/>
        </authorList>
    </citation>
    <scope>NUCLEOTIDE SEQUENCE [LARGE SCALE GENOMIC DNA]</scope>
    <source>
        <strain evidence="1 2">DSM 29854</strain>
    </source>
</reference>
<dbReference type="AlphaFoldDB" id="A0A839GNI2"/>
<evidence type="ECO:0000313" key="1">
    <source>
        <dbReference type="EMBL" id="MBA9079503.1"/>
    </source>
</evidence>
<organism evidence="1 2">
    <name type="scientific">Rufibacter quisquiliarum</name>
    <dbReference type="NCBI Taxonomy" id="1549639"/>
    <lineage>
        <taxon>Bacteria</taxon>
        <taxon>Pseudomonadati</taxon>
        <taxon>Bacteroidota</taxon>
        <taxon>Cytophagia</taxon>
        <taxon>Cytophagales</taxon>
        <taxon>Hymenobacteraceae</taxon>
        <taxon>Rufibacter</taxon>
    </lineage>
</organism>
<proteinExistence type="predicted"/>
<dbReference type="EMBL" id="JACJIQ010000023">
    <property type="protein sequence ID" value="MBA9079503.1"/>
    <property type="molecule type" value="Genomic_DNA"/>
</dbReference>